<feature type="transmembrane region" description="Helical" evidence="2">
    <location>
        <begin position="79"/>
        <end position="96"/>
    </location>
</feature>
<evidence type="ECO:0000259" key="3">
    <source>
        <dbReference type="PROSITE" id="PS50943"/>
    </source>
</evidence>
<proteinExistence type="predicted"/>
<organism evidence="4 5">
    <name type="scientific">Clostridium innocuum</name>
    <dbReference type="NCBI Taxonomy" id="1522"/>
    <lineage>
        <taxon>Bacteria</taxon>
        <taxon>Bacillati</taxon>
        <taxon>Bacillota</taxon>
        <taxon>Clostridia</taxon>
        <taxon>Eubacteriales</taxon>
        <taxon>Clostridiaceae</taxon>
        <taxon>Clostridium</taxon>
    </lineage>
</organism>
<dbReference type="InterPro" id="IPR001387">
    <property type="entry name" value="Cro/C1-type_HTH"/>
</dbReference>
<keyword evidence="2" id="KW-0812">Transmembrane</keyword>
<accession>A0A3E2VN35</accession>
<evidence type="ECO:0000313" key="5">
    <source>
        <dbReference type="Proteomes" id="UP000260025"/>
    </source>
</evidence>
<dbReference type="SUPFAM" id="SSF47413">
    <property type="entry name" value="lambda repressor-like DNA-binding domains"/>
    <property type="match status" value="1"/>
</dbReference>
<sequence>MEFHEHLKQLRTNSGYTQEQLARQLHVSRQTISSWEQGRTEPDITALQQLCECFSTSLDTLLLERMEGYAVPYTFHRRLLLAHIPAALLLSAALLYQKIAIGGWLVSFSYLLLHLMLYVILTYCLKHHDYSFLAGYDETFAYREDTIQRMLSYMLGNIGITSLLYTLLQLILVMSMQGALTPYIFICYIVQFCGAIVYANRKYQSELLQDRSLYIYLRSLNKLTMAMLGTIALIVCSVLTCFTVFDIKNNSPQAAYLLFILLPYLFLNTIWGVVQSLQSKQLLEKRQLFAFHWKSYLLFAVDILLCLLLFFICWWLR</sequence>
<feature type="transmembrane region" description="Helical" evidence="2">
    <location>
        <begin position="153"/>
        <end position="174"/>
    </location>
</feature>
<evidence type="ECO:0000256" key="2">
    <source>
        <dbReference type="SAM" id="Phobius"/>
    </source>
</evidence>
<dbReference type="SMART" id="SM00530">
    <property type="entry name" value="HTH_XRE"/>
    <property type="match status" value="1"/>
</dbReference>
<dbReference type="EMBL" id="QVEV01000035">
    <property type="protein sequence ID" value="RGC12188.1"/>
    <property type="molecule type" value="Genomic_DNA"/>
</dbReference>
<dbReference type="OrthoDB" id="9801008at2"/>
<dbReference type="PANTHER" id="PTHR46558">
    <property type="entry name" value="TRACRIPTIONAL REGULATORY PROTEIN-RELATED-RELATED"/>
    <property type="match status" value="1"/>
</dbReference>
<dbReference type="RefSeq" id="WP_117444366.1">
    <property type="nucleotide sequence ID" value="NZ_JAJFEN010000003.1"/>
</dbReference>
<feature type="domain" description="HTH cro/C1-type" evidence="3">
    <location>
        <begin position="7"/>
        <end position="61"/>
    </location>
</feature>
<feature type="transmembrane region" description="Helical" evidence="2">
    <location>
        <begin position="253"/>
        <end position="274"/>
    </location>
</feature>
<gene>
    <name evidence="4" type="ORF">DXA38_17795</name>
</gene>
<keyword evidence="2" id="KW-1133">Transmembrane helix</keyword>
<protein>
    <submittedName>
        <fullName evidence="4">XRE family transcriptional regulator</fullName>
    </submittedName>
</protein>
<feature type="transmembrane region" description="Helical" evidence="2">
    <location>
        <begin position="180"/>
        <end position="199"/>
    </location>
</feature>
<dbReference type="Gene3D" id="1.10.260.40">
    <property type="entry name" value="lambda repressor-like DNA-binding domains"/>
    <property type="match status" value="1"/>
</dbReference>
<keyword evidence="2" id="KW-0472">Membrane</keyword>
<evidence type="ECO:0000256" key="1">
    <source>
        <dbReference type="ARBA" id="ARBA00023125"/>
    </source>
</evidence>
<feature type="transmembrane region" description="Helical" evidence="2">
    <location>
        <begin position="220"/>
        <end position="247"/>
    </location>
</feature>
<reference evidence="4 5" key="1">
    <citation type="submission" date="2018-08" db="EMBL/GenBank/DDBJ databases">
        <title>A genome reference for cultivated species of the human gut microbiota.</title>
        <authorList>
            <person name="Zou Y."/>
            <person name="Xue W."/>
            <person name="Luo G."/>
        </authorList>
    </citation>
    <scope>NUCLEOTIDE SEQUENCE [LARGE SCALE GENOMIC DNA]</scope>
    <source>
        <strain evidence="4 5">OF01-2LB</strain>
    </source>
</reference>
<dbReference type="Pfam" id="PF01381">
    <property type="entry name" value="HTH_3"/>
    <property type="match status" value="1"/>
</dbReference>
<feature type="transmembrane region" description="Helical" evidence="2">
    <location>
        <begin position="295"/>
        <end position="316"/>
    </location>
</feature>
<comment type="caution">
    <text evidence="4">The sequence shown here is derived from an EMBL/GenBank/DDBJ whole genome shotgun (WGS) entry which is preliminary data.</text>
</comment>
<evidence type="ECO:0000313" key="4">
    <source>
        <dbReference type="EMBL" id="RGC12188.1"/>
    </source>
</evidence>
<dbReference type="Proteomes" id="UP000260025">
    <property type="component" value="Unassembled WGS sequence"/>
</dbReference>
<dbReference type="PANTHER" id="PTHR46558:SF4">
    <property type="entry name" value="DNA-BIDING PHAGE PROTEIN"/>
    <property type="match status" value="1"/>
</dbReference>
<dbReference type="InterPro" id="IPR010982">
    <property type="entry name" value="Lambda_DNA-bd_dom_sf"/>
</dbReference>
<dbReference type="AlphaFoldDB" id="A0A3E2VN35"/>
<dbReference type="CDD" id="cd00093">
    <property type="entry name" value="HTH_XRE"/>
    <property type="match status" value="1"/>
</dbReference>
<dbReference type="PROSITE" id="PS50943">
    <property type="entry name" value="HTH_CROC1"/>
    <property type="match status" value="1"/>
</dbReference>
<dbReference type="GO" id="GO:0003677">
    <property type="term" value="F:DNA binding"/>
    <property type="evidence" value="ECO:0007669"/>
    <property type="project" value="UniProtKB-KW"/>
</dbReference>
<name>A0A3E2VN35_CLOIN</name>
<keyword evidence="1" id="KW-0238">DNA-binding</keyword>
<feature type="transmembrane region" description="Helical" evidence="2">
    <location>
        <begin position="102"/>
        <end position="125"/>
    </location>
</feature>